<dbReference type="Pfam" id="PF14052">
    <property type="entry name" value="Caps_assemb_Wzi"/>
    <property type="match status" value="1"/>
</dbReference>
<proteinExistence type="predicted"/>
<evidence type="ECO:0000313" key="1">
    <source>
        <dbReference type="EMBL" id="AJE03047.1"/>
    </source>
</evidence>
<dbReference type="OrthoDB" id="101884at2"/>
<dbReference type="STRING" id="345632.GPICK_06415"/>
<accession>A0A0B5B918</accession>
<sequence length="544" mass="60246">MRRFVPLFCLFVITLGYSESFALSSPNVPQDSPVYAYLDKLSGAGLIRSDFRGIRPFSKAEAARLVLEAEAALKERPDASPLASEVVRRLKELLPREYGLYRAEKVPFFDFNPMASSRLRYVYRDGTPRSYERPVHDPGNDGVFGIGSGLRPPNPYPSPAFQHGTEGTPLLPNNEGIVYRHGSSGEFRFSSEAYVGRQVSALVEPLLLYRRADGGGQLLLNRGYLKLGGGGLELEAGRDENWIGPGFRTAITLSNNPRNLDQVKISSPEPIDLKYVGAIKYSFVFSRLDRTGSGDQLRQPWFYALKLAVKPVDNLEIGFNLGRQQGGAGVNNSLGDNIRGLLGGTSADNSNSVAGLDLRWRLPWLRNTEIYGEYSGEDTAAFWPIVESYVAGIYVPNLTADGRNEFRFEYYLGNAILSTNGTFPEGYMYRGMNLGPSAGGASEQFYARLSHYFSARNVVHLDYLHTERGNQGRVTVDAAGRFDPNGALQAVERGNAGRLSWNLPFVGDVDMNLMYGVERISNFNLVSGVNQTNQLLKVDLSYRY</sequence>
<keyword evidence="2" id="KW-1185">Reference proteome</keyword>
<organism evidence="1 2">
    <name type="scientific">Geobacter pickeringii</name>
    <dbReference type="NCBI Taxonomy" id="345632"/>
    <lineage>
        <taxon>Bacteria</taxon>
        <taxon>Pseudomonadati</taxon>
        <taxon>Thermodesulfobacteriota</taxon>
        <taxon>Desulfuromonadia</taxon>
        <taxon>Geobacterales</taxon>
        <taxon>Geobacteraceae</taxon>
        <taxon>Geobacter</taxon>
    </lineage>
</organism>
<name>A0A0B5B918_9BACT</name>
<dbReference type="InterPro" id="IPR026950">
    <property type="entry name" value="Caps_assemb_Wzi"/>
</dbReference>
<dbReference type="InterPro" id="IPR038636">
    <property type="entry name" value="Wzi_sf"/>
</dbReference>
<protein>
    <recommendedName>
        <fullName evidence="3">Capsule assembly protein Wzi</fullName>
    </recommendedName>
</protein>
<gene>
    <name evidence="1" type="ORF">GPICK_06415</name>
</gene>
<evidence type="ECO:0000313" key="2">
    <source>
        <dbReference type="Proteomes" id="UP000057609"/>
    </source>
</evidence>
<dbReference type="Proteomes" id="UP000057609">
    <property type="component" value="Chromosome"/>
</dbReference>
<dbReference type="HOGENOM" id="CLU_033718_0_0_7"/>
<dbReference type="RefSeq" id="WP_039741455.1">
    <property type="nucleotide sequence ID" value="NZ_CP009788.1"/>
</dbReference>
<dbReference type="EMBL" id="CP009788">
    <property type="protein sequence ID" value="AJE03047.1"/>
    <property type="molecule type" value="Genomic_DNA"/>
</dbReference>
<dbReference type="AlphaFoldDB" id="A0A0B5B918"/>
<evidence type="ECO:0008006" key="3">
    <source>
        <dbReference type="Google" id="ProtNLM"/>
    </source>
</evidence>
<reference evidence="1 2" key="1">
    <citation type="journal article" date="2015" name="Genome Announc.">
        <title>Complete Genome of Geobacter pickeringii G13T, a Metal-Reducing Isolate from Sedimentary Kaolin Deposits.</title>
        <authorList>
            <person name="Badalamenti J.P."/>
            <person name="Bond D.R."/>
        </authorList>
    </citation>
    <scope>NUCLEOTIDE SEQUENCE [LARGE SCALE GENOMIC DNA]</scope>
    <source>
        <strain evidence="1 2">G13</strain>
    </source>
</reference>
<dbReference type="KEGG" id="gpi:GPICK_06415"/>
<dbReference type="Gene3D" id="2.40.160.130">
    <property type="entry name" value="Capsule assembly protein Wzi"/>
    <property type="match status" value="1"/>
</dbReference>